<name>A0A6G1ECT2_9ORYZ</name>
<protein>
    <submittedName>
        <fullName evidence="1">Uncharacterized protein</fullName>
    </submittedName>
</protein>
<comment type="caution">
    <text evidence="1">The sequence shown here is derived from an EMBL/GenBank/DDBJ whole genome shotgun (WGS) entry which is preliminary data.</text>
</comment>
<dbReference type="EMBL" id="SPHZ02000004">
    <property type="protein sequence ID" value="KAF0922481.1"/>
    <property type="molecule type" value="Genomic_DNA"/>
</dbReference>
<sequence>MAERKEVVLVEVIGRAPLPLSLSTCNQQEDQATDEHITHIELTNPSQRTTMHLLVLATVADSSDQEDVAQWRLDLELGAAGSGGGSWIWS</sequence>
<reference evidence="1 2" key="1">
    <citation type="submission" date="2019-11" db="EMBL/GenBank/DDBJ databases">
        <title>Whole genome sequence of Oryza granulata.</title>
        <authorList>
            <person name="Li W."/>
        </authorList>
    </citation>
    <scope>NUCLEOTIDE SEQUENCE [LARGE SCALE GENOMIC DNA]</scope>
    <source>
        <strain evidence="2">cv. Menghai</strain>
        <tissue evidence="1">Leaf</tissue>
    </source>
</reference>
<evidence type="ECO:0000313" key="2">
    <source>
        <dbReference type="Proteomes" id="UP000479710"/>
    </source>
</evidence>
<accession>A0A6G1ECT2</accession>
<evidence type="ECO:0000313" key="1">
    <source>
        <dbReference type="EMBL" id="KAF0922481.1"/>
    </source>
</evidence>
<organism evidence="1 2">
    <name type="scientific">Oryza meyeriana var. granulata</name>
    <dbReference type="NCBI Taxonomy" id="110450"/>
    <lineage>
        <taxon>Eukaryota</taxon>
        <taxon>Viridiplantae</taxon>
        <taxon>Streptophyta</taxon>
        <taxon>Embryophyta</taxon>
        <taxon>Tracheophyta</taxon>
        <taxon>Spermatophyta</taxon>
        <taxon>Magnoliopsida</taxon>
        <taxon>Liliopsida</taxon>
        <taxon>Poales</taxon>
        <taxon>Poaceae</taxon>
        <taxon>BOP clade</taxon>
        <taxon>Oryzoideae</taxon>
        <taxon>Oryzeae</taxon>
        <taxon>Oryzinae</taxon>
        <taxon>Oryza</taxon>
        <taxon>Oryza meyeriana</taxon>
    </lineage>
</organism>
<keyword evidence="2" id="KW-1185">Reference proteome</keyword>
<gene>
    <name evidence="1" type="ORF">E2562_037265</name>
</gene>
<proteinExistence type="predicted"/>
<dbReference type="AlphaFoldDB" id="A0A6G1ECT2"/>
<dbReference type="Proteomes" id="UP000479710">
    <property type="component" value="Unassembled WGS sequence"/>
</dbReference>